<dbReference type="Pfam" id="PF13233">
    <property type="entry name" value="Complex1_LYR_2"/>
    <property type="match status" value="1"/>
</dbReference>
<dbReference type="AlphaFoldDB" id="A0A0C3BSH6"/>
<dbReference type="EMBL" id="KN831835">
    <property type="protein sequence ID" value="KIM35024.1"/>
    <property type="molecule type" value="Genomic_DNA"/>
</dbReference>
<reference evidence="8" key="2">
    <citation type="submission" date="2015-01" db="EMBL/GenBank/DDBJ databases">
        <title>Evolutionary Origins and Diversification of the Mycorrhizal Mutualists.</title>
        <authorList>
            <consortium name="DOE Joint Genome Institute"/>
            <consortium name="Mycorrhizal Genomics Consortium"/>
            <person name="Kohler A."/>
            <person name="Kuo A."/>
            <person name="Nagy L.G."/>
            <person name="Floudas D."/>
            <person name="Copeland A."/>
            <person name="Barry K.W."/>
            <person name="Cichocki N."/>
            <person name="Veneault-Fourrey C."/>
            <person name="LaButti K."/>
            <person name="Lindquist E.A."/>
            <person name="Lipzen A."/>
            <person name="Lundell T."/>
            <person name="Morin E."/>
            <person name="Murat C."/>
            <person name="Riley R."/>
            <person name="Ohm R."/>
            <person name="Sun H."/>
            <person name="Tunlid A."/>
            <person name="Henrissat B."/>
            <person name="Grigoriev I.V."/>
            <person name="Hibbett D.S."/>
            <person name="Martin F."/>
        </authorList>
    </citation>
    <scope>NUCLEOTIDE SEQUENCE [LARGE SCALE GENOMIC DNA]</scope>
    <source>
        <strain evidence="8">h7</strain>
    </source>
</reference>
<dbReference type="GO" id="GO:0006105">
    <property type="term" value="P:succinate metabolic process"/>
    <property type="evidence" value="ECO:0007669"/>
    <property type="project" value="TreeGrafter"/>
</dbReference>
<dbReference type="PANTHER" id="PTHR13137:SF6">
    <property type="entry name" value="SUCCINATE DEHYDROGENASE ASSEMBLY FACTOR 3, MITOCHONDRIAL"/>
    <property type="match status" value="1"/>
</dbReference>
<evidence type="ECO:0000313" key="7">
    <source>
        <dbReference type="EMBL" id="KIM35024.1"/>
    </source>
</evidence>
<dbReference type="GO" id="GO:0005758">
    <property type="term" value="C:mitochondrial intermembrane space"/>
    <property type="evidence" value="ECO:0007669"/>
    <property type="project" value="TreeGrafter"/>
</dbReference>
<keyword evidence="3" id="KW-0809">Transit peptide</keyword>
<dbReference type="OrthoDB" id="278329at2759"/>
<keyword evidence="4 6" id="KW-0496">Mitochondrion</keyword>
<evidence type="ECO:0000256" key="4">
    <source>
        <dbReference type="ARBA" id="ARBA00023128"/>
    </source>
</evidence>
<dbReference type="GO" id="GO:0005759">
    <property type="term" value="C:mitochondrial matrix"/>
    <property type="evidence" value="ECO:0007669"/>
    <property type="project" value="UniProtKB-SubCell"/>
</dbReference>
<evidence type="ECO:0000256" key="6">
    <source>
        <dbReference type="RuleBase" id="RU368039"/>
    </source>
</evidence>
<comment type="similarity">
    <text evidence="2 6">Belongs to the complex I LYR family. SDHAF3 subfamily.</text>
</comment>
<evidence type="ECO:0000256" key="3">
    <source>
        <dbReference type="ARBA" id="ARBA00022946"/>
    </source>
</evidence>
<proteinExistence type="inferred from homology"/>
<dbReference type="CDD" id="cd20270">
    <property type="entry name" value="Complex1_LYR_SDHAF3_LYRM10"/>
    <property type="match status" value="1"/>
</dbReference>
<comment type="subcellular location">
    <subcellularLocation>
        <location evidence="1 6">Mitochondrion matrix</location>
    </subcellularLocation>
</comment>
<evidence type="ECO:0000256" key="5">
    <source>
        <dbReference type="ARBA" id="ARBA00023186"/>
    </source>
</evidence>
<dbReference type="GO" id="GO:0034553">
    <property type="term" value="P:mitochondrial respiratory chain complex II assembly"/>
    <property type="evidence" value="ECO:0007669"/>
    <property type="project" value="UniProtKB-UniRule"/>
</dbReference>
<evidence type="ECO:0000313" key="8">
    <source>
        <dbReference type="Proteomes" id="UP000053424"/>
    </source>
</evidence>
<comment type="subunit">
    <text evidence="6">Interacts with the iron-sulfur protein subunit within the SDH catalytic dimer.</text>
</comment>
<sequence length="139" mass="16183">MRCSFIRLAQSISKAPLNLTEASSMLYPPLPLYRRLLRSHRNLPVDMRRLGDDYVKSEFRRHKETTNPAYIMGFLSQWKVYLDNMPQDPNAQFRGKKLDATSFEKMSSEQLGQLYELMHAAKDVWKPIQVEGGEEESKS</sequence>
<keyword evidence="8" id="KW-1185">Reference proteome</keyword>
<reference evidence="7 8" key="1">
    <citation type="submission" date="2014-04" db="EMBL/GenBank/DDBJ databases">
        <authorList>
            <consortium name="DOE Joint Genome Institute"/>
            <person name="Kuo A."/>
            <person name="Gay G."/>
            <person name="Dore J."/>
            <person name="Kohler A."/>
            <person name="Nagy L.G."/>
            <person name="Floudas D."/>
            <person name="Copeland A."/>
            <person name="Barry K.W."/>
            <person name="Cichocki N."/>
            <person name="Veneault-Fourrey C."/>
            <person name="LaButti K."/>
            <person name="Lindquist E.A."/>
            <person name="Lipzen A."/>
            <person name="Lundell T."/>
            <person name="Morin E."/>
            <person name="Murat C."/>
            <person name="Sun H."/>
            <person name="Tunlid A."/>
            <person name="Henrissat B."/>
            <person name="Grigoriev I.V."/>
            <person name="Hibbett D.S."/>
            <person name="Martin F."/>
            <person name="Nordberg H.P."/>
            <person name="Cantor M.N."/>
            <person name="Hua S.X."/>
        </authorList>
    </citation>
    <scope>NUCLEOTIDE SEQUENCE [LARGE SCALE GENOMIC DNA]</scope>
    <source>
        <strain evidence="8">h7</strain>
    </source>
</reference>
<dbReference type="HOGENOM" id="CLU_102310_1_0_1"/>
<protein>
    <recommendedName>
        <fullName evidence="6">Succinate dehydrogenase assembly factor 3</fullName>
        <shortName evidence="6">SDH assembly factor 3</shortName>
        <shortName evidence="6">SDHAF3</shortName>
    </recommendedName>
</protein>
<name>A0A0C3BSH6_HEBCY</name>
<gene>
    <name evidence="7" type="ORF">M413DRAFT_79808</name>
</gene>
<accession>A0A0C3BSH6</accession>
<keyword evidence="5 6" id="KW-0143">Chaperone</keyword>
<evidence type="ECO:0000256" key="2">
    <source>
        <dbReference type="ARBA" id="ARBA00006020"/>
    </source>
</evidence>
<dbReference type="PANTHER" id="PTHR13137">
    <property type="entry name" value="DC11 ACN9 HOMOLOG"/>
    <property type="match status" value="1"/>
</dbReference>
<organism evidence="7 8">
    <name type="scientific">Hebeloma cylindrosporum</name>
    <dbReference type="NCBI Taxonomy" id="76867"/>
    <lineage>
        <taxon>Eukaryota</taxon>
        <taxon>Fungi</taxon>
        <taxon>Dikarya</taxon>
        <taxon>Basidiomycota</taxon>
        <taxon>Agaricomycotina</taxon>
        <taxon>Agaricomycetes</taxon>
        <taxon>Agaricomycetidae</taxon>
        <taxon>Agaricales</taxon>
        <taxon>Agaricineae</taxon>
        <taxon>Hymenogastraceae</taxon>
        <taxon>Hebeloma</taxon>
    </lineage>
</organism>
<dbReference type="STRING" id="686832.A0A0C3BSH6"/>
<dbReference type="Proteomes" id="UP000053424">
    <property type="component" value="Unassembled WGS sequence"/>
</dbReference>
<comment type="function">
    <text evidence="6">Plays an essential role in the assembly of succinate dehydrogenase (SDH), an enzyme complex (also referred to as respiratory complex II) that is a component of both the tricarboxylic acid (TCA) cycle and the mitochondrial electron transport chain, and which couples the oxidation of succinate to fumarate with the reduction of ubiquinone (coenzyme Q) to ubiquinol. Promotes maturation of the iron-sulfur protein subunit of the SDH catalytic dimer, protecting it from the deleterious effects of oxidants. May act together with SDHAF1.</text>
</comment>
<dbReference type="InterPro" id="IPR008381">
    <property type="entry name" value="SDHAF3/Sdh7"/>
</dbReference>
<evidence type="ECO:0000256" key="1">
    <source>
        <dbReference type="ARBA" id="ARBA00004305"/>
    </source>
</evidence>